<reference evidence="2 3" key="1">
    <citation type="journal article" date="2012" name="J. Bacteriol.">
        <title>Complete Genome Sequence of the Naphthalene-Degrading Pseudomonas putida Strain ND6.</title>
        <authorList>
            <person name="Li S."/>
            <person name="Zhao H."/>
            <person name="Li Y."/>
            <person name="Niu S."/>
            <person name="Cai B."/>
        </authorList>
    </citation>
    <scope>NUCLEOTIDE SEQUENCE [LARGE SCALE GENOMIC DNA]</scope>
    <source>
        <strain evidence="2 3">ND6</strain>
    </source>
</reference>
<evidence type="ECO:0000313" key="3">
    <source>
        <dbReference type="Proteomes" id="UP000005268"/>
    </source>
</evidence>
<dbReference type="EMBL" id="CP003588">
    <property type="protein sequence ID" value="AFK69447.1"/>
    <property type="molecule type" value="Genomic_DNA"/>
</dbReference>
<organism evidence="2 3">
    <name type="scientific">Pseudomonas putida ND6</name>
    <dbReference type="NCBI Taxonomy" id="231023"/>
    <lineage>
        <taxon>Bacteria</taxon>
        <taxon>Pseudomonadati</taxon>
        <taxon>Pseudomonadota</taxon>
        <taxon>Gammaproteobacteria</taxon>
        <taxon>Pseudomonadales</taxon>
        <taxon>Pseudomonadaceae</taxon>
        <taxon>Pseudomonas</taxon>
    </lineage>
</organism>
<proteinExistence type="predicted"/>
<accession>I3UVC6</accession>
<gene>
    <name evidence="2" type="ORF">YSA_04950</name>
</gene>
<dbReference type="AlphaFoldDB" id="I3UVC6"/>
<evidence type="ECO:0000313" key="2">
    <source>
        <dbReference type="EMBL" id="AFK69447.1"/>
    </source>
</evidence>
<name>I3UVC6_PSEPU</name>
<sequence>MQKQIGWKSAADGMISVTMMRQPTSRISKAHSKEGNSSVSR</sequence>
<feature type="region of interest" description="Disordered" evidence="1">
    <location>
        <begin position="19"/>
        <end position="41"/>
    </location>
</feature>
<dbReference type="HOGENOM" id="CLU_3275391_0_0_6"/>
<evidence type="ECO:0000256" key="1">
    <source>
        <dbReference type="SAM" id="MobiDB-lite"/>
    </source>
</evidence>
<dbReference type="Proteomes" id="UP000005268">
    <property type="component" value="Chromosome"/>
</dbReference>
<dbReference type="KEGG" id="ppi:YSA_04950"/>
<protein>
    <submittedName>
        <fullName evidence="2">Uncharacterized protein</fullName>
    </submittedName>
</protein>